<name>A0A3M2HL18_9GAMM</name>
<dbReference type="Proteomes" id="UP000269774">
    <property type="component" value="Unassembled WGS sequence"/>
</dbReference>
<organism evidence="2 3">
    <name type="scientific">Stutzerimonas zhaodongensis</name>
    <dbReference type="NCBI Taxonomy" id="1176257"/>
    <lineage>
        <taxon>Bacteria</taxon>
        <taxon>Pseudomonadati</taxon>
        <taxon>Pseudomonadota</taxon>
        <taxon>Gammaproteobacteria</taxon>
        <taxon>Pseudomonadales</taxon>
        <taxon>Pseudomonadaceae</taxon>
        <taxon>Stutzerimonas</taxon>
    </lineage>
</organism>
<feature type="region of interest" description="Disordered" evidence="1">
    <location>
        <begin position="1"/>
        <end position="37"/>
    </location>
</feature>
<evidence type="ECO:0000256" key="1">
    <source>
        <dbReference type="SAM" id="MobiDB-lite"/>
    </source>
</evidence>
<feature type="compositionally biased region" description="Basic and acidic residues" evidence="1">
    <location>
        <begin position="14"/>
        <end position="24"/>
    </location>
</feature>
<dbReference type="OrthoDB" id="7023944at2"/>
<protein>
    <submittedName>
        <fullName evidence="2">Uncharacterized protein</fullName>
    </submittedName>
</protein>
<evidence type="ECO:0000313" key="2">
    <source>
        <dbReference type="EMBL" id="RMH88290.1"/>
    </source>
</evidence>
<dbReference type="AlphaFoldDB" id="A0A3M2HL18"/>
<keyword evidence="3" id="KW-1185">Reference proteome</keyword>
<comment type="caution">
    <text evidence="2">The sequence shown here is derived from an EMBL/GenBank/DDBJ whole genome shotgun (WGS) entry which is preliminary data.</text>
</comment>
<evidence type="ECO:0000313" key="3">
    <source>
        <dbReference type="Proteomes" id="UP000269774"/>
    </source>
</evidence>
<accession>A0A3M2HL18</accession>
<sequence length="75" mass="7931">MVSACWASPFWHSPDGRPRPKEPKSLAPASGPGCAGVRSLHRRSMDRLTRAIAGPLSLSPHPCGSPPYATIPLTS</sequence>
<proteinExistence type="predicted"/>
<reference evidence="2 3" key="1">
    <citation type="submission" date="2018-10" db="EMBL/GenBank/DDBJ databases">
        <title>Pseudomonas zhaodongensis NEAU-ST5-21(T) genome.</title>
        <authorList>
            <person name="Peng J."/>
            <person name="Liu Z.-P."/>
        </authorList>
    </citation>
    <scope>NUCLEOTIDE SEQUENCE [LARGE SCALE GENOMIC DNA]</scope>
    <source>
        <strain evidence="2 3">NEAU-ST5-21</strain>
    </source>
</reference>
<gene>
    <name evidence="2" type="ORF">EA797_18945</name>
</gene>
<feature type="region of interest" description="Disordered" evidence="1">
    <location>
        <begin position="53"/>
        <end position="75"/>
    </location>
</feature>
<dbReference type="EMBL" id="RFFM01000006">
    <property type="protein sequence ID" value="RMH88290.1"/>
    <property type="molecule type" value="Genomic_DNA"/>
</dbReference>